<feature type="chain" id="PRO_5045502414" evidence="2">
    <location>
        <begin position="24"/>
        <end position="415"/>
    </location>
</feature>
<name>A0ABX8V5Q3_9FLAO</name>
<dbReference type="Pfam" id="PF18962">
    <property type="entry name" value="Por_Secre_tail"/>
    <property type="match status" value="1"/>
</dbReference>
<evidence type="ECO:0000256" key="2">
    <source>
        <dbReference type="SAM" id="SignalP"/>
    </source>
</evidence>
<evidence type="ECO:0000313" key="5">
    <source>
        <dbReference type="Proteomes" id="UP000825381"/>
    </source>
</evidence>
<dbReference type="RefSeq" id="WP_220640507.1">
    <property type="nucleotide sequence ID" value="NZ_CP080429.1"/>
</dbReference>
<reference evidence="4 5" key="1">
    <citation type="submission" date="2021-07" db="EMBL/GenBank/DDBJ databases">
        <title>Flavobacterium WSW3-B6 sp.nov, isolated from seaweed.</title>
        <authorList>
            <person name="Muhammad N."/>
            <person name="Ho H."/>
            <person name="Lee Y.-J."/>
            <person name="Nguyen T."/>
            <person name="Ho J."/>
            <person name="Kim S.-G."/>
        </authorList>
    </citation>
    <scope>NUCLEOTIDE SEQUENCE [LARGE SCALE GENOMIC DNA]</scope>
    <source>
        <strain evidence="4 5">WSW3-B6</strain>
    </source>
</reference>
<organism evidence="4 5">
    <name type="scientific">Flavobacterium litorale</name>
    <dbReference type="NCBI Taxonomy" id="2856519"/>
    <lineage>
        <taxon>Bacteria</taxon>
        <taxon>Pseudomonadati</taxon>
        <taxon>Bacteroidota</taxon>
        <taxon>Flavobacteriia</taxon>
        <taxon>Flavobacteriales</taxon>
        <taxon>Flavobacteriaceae</taxon>
        <taxon>Flavobacterium</taxon>
    </lineage>
</organism>
<accession>A0ABX8V5Q3</accession>
<keyword evidence="5" id="KW-1185">Reference proteome</keyword>
<dbReference type="Proteomes" id="UP000825381">
    <property type="component" value="Chromosome"/>
</dbReference>
<feature type="signal peptide" evidence="2">
    <location>
        <begin position="1"/>
        <end position="23"/>
    </location>
</feature>
<evidence type="ECO:0000259" key="3">
    <source>
        <dbReference type="Pfam" id="PF18962"/>
    </source>
</evidence>
<dbReference type="InterPro" id="IPR026444">
    <property type="entry name" value="Secre_tail"/>
</dbReference>
<dbReference type="EMBL" id="CP080429">
    <property type="protein sequence ID" value="QYJ68163.1"/>
    <property type="molecule type" value="Genomic_DNA"/>
</dbReference>
<evidence type="ECO:0000313" key="4">
    <source>
        <dbReference type="EMBL" id="QYJ68163.1"/>
    </source>
</evidence>
<sequence>MKHYYLFLTILFSCIFPVFFVTAQVQGCTDPLSENYNPDATINDGSCTYASTTITSKSLLVLPNDVDETSGLIYWGDYVYTHNDSNDINLYGIDTTNGNIEVTHAITGATNTDWEELAQDEDYIYIGDFGNNANGNRTNLSILKISKQSILDNNPDVVYINFSYENQTDFSATGGNSTDFDCEAFIVGQNNIYLFTKQWVSQETSVYKLPKTAGNHTAELEATYDVDGLITGATYLEDEKLIALSGYSVTLQPFIYLLYDYNETDFFSGNKRKLLIAAPFNQIEGITTQNGNEYFVSNENFNQAPIPEVKQGLHYYDLSEYLDDYLQSVLLKDELFSNASVSVYPNPITDIIHIQLPNGLQAKTNYTITDVTGKVIYSGILALNDTTINVSQLQAGMYIVTLQQTTVQPFKIIKN</sequence>
<protein>
    <submittedName>
        <fullName evidence="4">T9SS type A sorting domain-containing protein</fullName>
    </submittedName>
</protein>
<evidence type="ECO:0000256" key="1">
    <source>
        <dbReference type="ARBA" id="ARBA00022729"/>
    </source>
</evidence>
<proteinExistence type="predicted"/>
<dbReference type="NCBIfam" id="TIGR04183">
    <property type="entry name" value="Por_Secre_tail"/>
    <property type="match status" value="1"/>
</dbReference>
<gene>
    <name evidence="4" type="ORF">K1I41_11640</name>
</gene>
<feature type="domain" description="Secretion system C-terminal sorting" evidence="3">
    <location>
        <begin position="343"/>
        <end position="406"/>
    </location>
</feature>
<keyword evidence="1 2" id="KW-0732">Signal</keyword>